<dbReference type="EMBL" id="JFHR01000003">
    <property type="protein sequence ID" value="KEQ55098.1"/>
    <property type="molecule type" value="Genomic_DNA"/>
</dbReference>
<evidence type="ECO:0000313" key="4">
    <source>
        <dbReference type="Proteomes" id="UP000028411"/>
    </source>
</evidence>
<organism evidence="3 4">
    <name type="scientific">Sphingobium chlorophenolicum</name>
    <dbReference type="NCBI Taxonomy" id="46429"/>
    <lineage>
        <taxon>Bacteria</taxon>
        <taxon>Pseudomonadati</taxon>
        <taxon>Pseudomonadota</taxon>
        <taxon>Alphaproteobacteria</taxon>
        <taxon>Sphingomonadales</taxon>
        <taxon>Sphingomonadaceae</taxon>
        <taxon>Sphingobium</taxon>
    </lineage>
</organism>
<dbReference type="Proteomes" id="UP000028411">
    <property type="component" value="Unassembled WGS sequence"/>
</dbReference>
<keyword evidence="2" id="KW-0812">Transmembrane</keyword>
<gene>
    <name evidence="3" type="ORF">BV95_00647</name>
</gene>
<evidence type="ECO:0000256" key="1">
    <source>
        <dbReference type="SAM" id="MobiDB-lite"/>
    </source>
</evidence>
<feature type="transmembrane region" description="Helical" evidence="2">
    <location>
        <begin position="66"/>
        <end position="89"/>
    </location>
</feature>
<dbReference type="eggNOG" id="ENOG5032GET">
    <property type="taxonomic scope" value="Bacteria"/>
</dbReference>
<comment type="caution">
    <text evidence="3">The sequence shown here is derived from an EMBL/GenBank/DDBJ whole genome shotgun (WGS) entry which is preliminary data.</text>
</comment>
<evidence type="ECO:0000256" key="2">
    <source>
        <dbReference type="SAM" id="Phobius"/>
    </source>
</evidence>
<reference evidence="3 4" key="1">
    <citation type="submission" date="2014-02" db="EMBL/GenBank/DDBJ databases">
        <title>Whole genome sequence of Sphingobium chlorophenolicum NBRC 16172.</title>
        <authorList>
            <person name="Gan H.M."/>
            <person name="Gan H.Y."/>
            <person name="Chew T.H."/>
            <person name="Savka M.A."/>
        </authorList>
    </citation>
    <scope>NUCLEOTIDE SEQUENCE [LARGE SCALE GENOMIC DNA]</scope>
    <source>
        <strain evidence="3 4">NBRC 16172</strain>
    </source>
</reference>
<protein>
    <submittedName>
        <fullName evidence="3">Uncharacterized protein</fullName>
    </submittedName>
</protein>
<keyword evidence="2" id="KW-1133">Transmembrane helix</keyword>
<name>A0A081RIS5_SPHCR</name>
<dbReference type="AlphaFoldDB" id="A0A081RIS5"/>
<proteinExistence type="predicted"/>
<dbReference type="OrthoDB" id="7571823at2"/>
<evidence type="ECO:0000313" key="3">
    <source>
        <dbReference type="EMBL" id="KEQ55098.1"/>
    </source>
</evidence>
<feature type="region of interest" description="Disordered" evidence="1">
    <location>
        <begin position="1"/>
        <end position="50"/>
    </location>
</feature>
<keyword evidence="2" id="KW-0472">Membrane</keyword>
<accession>A0A081RIS5</accession>
<dbReference type="RefSeq" id="WP_037447293.1">
    <property type="nucleotide sequence ID" value="NZ_JFHR01000003.1"/>
</dbReference>
<sequence length="108" mass="11486">MSLADRDYMHGAPRIGRTSRLDTPPCDAIEGASEHLQQARRKPVEPRSTAPRVLVPLTRRLRQAGLLEAVVAAFTFAWAVGCGIVSASLHTDGGIFVPPATEGTPGGR</sequence>